<evidence type="ECO:0000256" key="2">
    <source>
        <dbReference type="SAM" id="SignalP"/>
    </source>
</evidence>
<dbReference type="AlphaFoldDB" id="A0A1Q8SPM7"/>
<dbReference type="PANTHER" id="PTHR42928:SF3">
    <property type="entry name" value="UPF0065 PROTEIN YFLP"/>
    <property type="match status" value="1"/>
</dbReference>
<dbReference type="PANTHER" id="PTHR42928">
    <property type="entry name" value="TRICARBOXYLATE-BINDING PROTEIN"/>
    <property type="match status" value="1"/>
</dbReference>
<feature type="signal peptide" evidence="2">
    <location>
        <begin position="1"/>
        <end position="24"/>
    </location>
</feature>
<name>A0A1Q8SPM7_9GAMM</name>
<dbReference type="Proteomes" id="UP000186878">
    <property type="component" value="Unassembled WGS sequence"/>
</dbReference>
<evidence type="ECO:0000313" key="4">
    <source>
        <dbReference type="Proteomes" id="UP000186878"/>
    </source>
</evidence>
<dbReference type="STRING" id="404433.BTW07_15030"/>
<dbReference type="InterPro" id="IPR005064">
    <property type="entry name" value="BUG"/>
</dbReference>
<reference evidence="3 4" key="1">
    <citation type="submission" date="2016-12" db="EMBL/GenBank/DDBJ databases">
        <title>Draft genome sequences of strains Salinicola socius SMB35, Salinicola sp. MH3R3-1 and Chromohalobacter sp. SMB17 from the Verkhnekamsk potash mining region of Russia.</title>
        <authorList>
            <person name="Mavrodi D.V."/>
            <person name="Olsson B.E."/>
            <person name="Korsakova E.S."/>
            <person name="Pyankova A."/>
            <person name="Mavrodi O.V."/>
            <person name="Plotnikova E.G."/>
        </authorList>
    </citation>
    <scope>NUCLEOTIDE SEQUENCE [LARGE SCALE GENOMIC DNA]</scope>
    <source>
        <strain evidence="3 4">SMB35</strain>
    </source>
</reference>
<dbReference type="Pfam" id="PF03401">
    <property type="entry name" value="TctC"/>
    <property type="match status" value="1"/>
</dbReference>
<comment type="similarity">
    <text evidence="1">Belongs to the UPF0065 (bug) family.</text>
</comment>
<dbReference type="RefSeq" id="WP_075570989.1">
    <property type="nucleotide sequence ID" value="NZ_MSDO01000022.1"/>
</dbReference>
<organism evidence="3 4">
    <name type="scientific">Salinicola socius</name>
    <dbReference type="NCBI Taxonomy" id="404433"/>
    <lineage>
        <taxon>Bacteria</taxon>
        <taxon>Pseudomonadati</taxon>
        <taxon>Pseudomonadota</taxon>
        <taxon>Gammaproteobacteria</taxon>
        <taxon>Oceanospirillales</taxon>
        <taxon>Halomonadaceae</taxon>
        <taxon>Salinicola</taxon>
    </lineage>
</organism>
<evidence type="ECO:0000256" key="1">
    <source>
        <dbReference type="ARBA" id="ARBA00006987"/>
    </source>
</evidence>
<dbReference type="EMBL" id="MSDO01000022">
    <property type="protein sequence ID" value="OLO03388.1"/>
    <property type="molecule type" value="Genomic_DNA"/>
</dbReference>
<feature type="chain" id="PRO_5013000096" evidence="2">
    <location>
        <begin position="25"/>
        <end position="328"/>
    </location>
</feature>
<proteinExistence type="inferred from homology"/>
<dbReference type="InterPro" id="IPR042100">
    <property type="entry name" value="Bug_dom1"/>
</dbReference>
<comment type="caution">
    <text evidence="3">The sequence shown here is derived from an EMBL/GenBank/DDBJ whole genome shotgun (WGS) entry which is preliminary data.</text>
</comment>
<dbReference type="SUPFAM" id="SSF53850">
    <property type="entry name" value="Periplasmic binding protein-like II"/>
    <property type="match status" value="1"/>
</dbReference>
<evidence type="ECO:0000313" key="3">
    <source>
        <dbReference type="EMBL" id="OLO03388.1"/>
    </source>
</evidence>
<dbReference type="OrthoDB" id="9780943at2"/>
<dbReference type="Gene3D" id="3.40.190.150">
    <property type="entry name" value="Bordetella uptake gene, domain 1"/>
    <property type="match status" value="1"/>
</dbReference>
<dbReference type="PIRSF" id="PIRSF017082">
    <property type="entry name" value="YflP"/>
    <property type="match status" value="1"/>
</dbReference>
<keyword evidence="4" id="KW-1185">Reference proteome</keyword>
<dbReference type="Gene3D" id="3.40.190.10">
    <property type="entry name" value="Periplasmic binding protein-like II"/>
    <property type="match status" value="1"/>
</dbReference>
<sequence length="328" mass="34948">MIQRSLRTLIAGGLIWSLASATQAFEQTGKVDCIAPANPGGGWDFTCRSVGRVLGDLGLVDGNVQTINMPGASGGVGFSHVVQKRAGQENLIVAASTVTTTGLARGQFPGLDASMVNWIGTLGADYGVIAVAADSPYQSLSDVMKALKDDPRALTFTGGTATGGWDHLKLLMAADEAGVDDLARIAYLGYNGGGEAVTQTLGGHVDAFTGDISEVISFIESGDLRPLAILSEERLPGKLHQWPTAREQGIDTIAPNWRGFYMPSDVSEDAYGWWVDTIDTLYASDEWKSVMTQNGLMPFKMHGEAFTTFVNEQIAQITDISRQIGLSR</sequence>
<keyword evidence="2" id="KW-0732">Signal</keyword>
<accession>A0A1Q8SPM7</accession>
<protein>
    <submittedName>
        <fullName evidence="3">C4-dicarboxylate ABC transporter substrate-binding protein</fullName>
    </submittedName>
</protein>
<gene>
    <name evidence="3" type="ORF">BTW07_15030</name>
</gene>
<dbReference type="CDD" id="cd07012">
    <property type="entry name" value="PBP2_Bug_TTT"/>
    <property type="match status" value="1"/>
</dbReference>